<sequence>MQDGHEHRSKKAKQMLVVANEASFRRNISKEELHTQHTSTNAWIAEAGMPNLLNHPIPIEAEAPIPHSINITPPLSRPPFLFYGSFIDVPQATWKKLSQFLNNIEPEFVNTRFFSAIIRKEGYIHNLPEGNRAGVFQESPMTIEEALPHTRRWWPPWDSRKQFSFTSSDSLSAEILCRDLGEMLRTSRGMPSKEQQNRILRDCSMMNLVWIGENKLGPVAPNEMECILGYPNQHTEVFGMELDDRMRVLKDCFQINTLAYHLSTLRNVFPEGVRLLSVYSGIGGAEIALHRLGIHLKCVVSVETDERNHEILKRWWQCTEQTGELLKIEGVKNVTTSKLSGIINNLGGIDVIVGRTLPASKNVSRVRRSDSIDMSAFFEFARVFQQVKCITKGV</sequence>
<dbReference type="GO" id="GO:0008168">
    <property type="term" value="F:methyltransferase activity"/>
    <property type="evidence" value="ECO:0007669"/>
    <property type="project" value="UniProtKB-KW"/>
</dbReference>
<evidence type="ECO:0000256" key="3">
    <source>
        <dbReference type="ARBA" id="ARBA00022679"/>
    </source>
</evidence>
<dbReference type="STRING" id="1088818.A0A2I0A048"/>
<evidence type="ECO:0000256" key="7">
    <source>
        <dbReference type="ARBA" id="ARBA00023242"/>
    </source>
</evidence>
<dbReference type="SUPFAM" id="SSF53335">
    <property type="entry name" value="S-adenosyl-L-methionine-dependent methyltransferases"/>
    <property type="match status" value="1"/>
</dbReference>
<evidence type="ECO:0000256" key="4">
    <source>
        <dbReference type="ARBA" id="ARBA00022691"/>
    </source>
</evidence>
<dbReference type="InterPro" id="IPR030380">
    <property type="entry name" value="SAM_MeTfrase_DRM"/>
</dbReference>
<dbReference type="Gene3D" id="3.40.50.150">
    <property type="entry name" value="Vaccinia Virus protein VP39"/>
    <property type="match status" value="1"/>
</dbReference>
<keyword evidence="4" id="KW-0949">S-adenosyl-L-methionine</keyword>
<keyword evidence="5" id="KW-0677">Repeat</keyword>
<dbReference type="Proteomes" id="UP000236161">
    <property type="component" value="Unassembled WGS sequence"/>
</dbReference>
<dbReference type="GO" id="GO:0032259">
    <property type="term" value="P:methylation"/>
    <property type="evidence" value="ECO:0007669"/>
    <property type="project" value="UniProtKB-KW"/>
</dbReference>
<feature type="domain" description="SAM-dependent MTase DRM-type" evidence="8">
    <location>
        <begin position="66"/>
        <end position="394"/>
    </location>
</feature>
<dbReference type="PANTHER" id="PTHR23068:SF11">
    <property type="entry name" value="INACTIVE DNA (CYTOSINE-5)-METHYLTRANSFERASE DRM3-RELATED"/>
    <property type="match status" value="1"/>
</dbReference>
<keyword evidence="2 9" id="KW-0489">Methyltransferase</keyword>
<dbReference type="GO" id="GO:0003677">
    <property type="term" value="F:DNA binding"/>
    <property type="evidence" value="ECO:0007669"/>
    <property type="project" value="UniProtKB-KW"/>
</dbReference>
<dbReference type="AlphaFoldDB" id="A0A2I0A048"/>
<evidence type="ECO:0000256" key="2">
    <source>
        <dbReference type="ARBA" id="ARBA00022603"/>
    </source>
</evidence>
<dbReference type="InterPro" id="IPR029063">
    <property type="entry name" value="SAM-dependent_MTases_sf"/>
</dbReference>
<keyword evidence="6" id="KW-0238">DNA-binding</keyword>
<keyword evidence="7" id="KW-0539">Nucleus</keyword>
<evidence type="ECO:0000313" key="9">
    <source>
        <dbReference type="EMBL" id="PKA48908.1"/>
    </source>
</evidence>
<keyword evidence="10" id="KW-1185">Reference proteome</keyword>
<evidence type="ECO:0000256" key="1">
    <source>
        <dbReference type="ARBA" id="ARBA00004123"/>
    </source>
</evidence>
<dbReference type="OrthoDB" id="641149at2759"/>
<evidence type="ECO:0000256" key="6">
    <source>
        <dbReference type="ARBA" id="ARBA00023125"/>
    </source>
</evidence>
<evidence type="ECO:0000259" key="8">
    <source>
        <dbReference type="PROSITE" id="PS51680"/>
    </source>
</evidence>
<keyword evidence="3 9" id="KW-0808">Transferase</keyword>
<dbReference type="PROSITE" id="PS51680">
    <property type="entry name" value="SAM_MT_DRM"/>
    <property type="match status" value="1"/>
</dbReference>
<proteinExistence type="predicted"/>
<evidence type="ECO:0000313" key="10">
    <source>
        <dbReference type="Proteomes" id="UP000236161"/>
    </source>
</evidence>
<dbReference type="PANTHER" id="PTHR23068">
    <property type="entry name" value="DNA CYTOSINE-5- -METHYLTRANSFERASE 3-RELATED"/>
    <property type="match status" value="1"/>
</dbReference>
<evidence type="ECO:0000256" key="5">
    <source>
        <dbReference type="ARBA" id="ARBA00022737"/>
    </source>
</evidence>
<protein>
    <submittedName>
        <fullName evidence="9">DNA (Cytosine-5)-methyltransferase DRM2</fullName>
    </submittedName>
</protein>
<name>A0A2I0A048_9ASPA</name>
<dbReference type="GO" id="GO:0005634">
    <property type="term" value="C:nucleus"/>
    <property type="evidence" value="ECO:0007669"/>
    <property type="project" value="UniProtKB-SubCell"/>
</dbReference>
<organism evidence="9 10">
    <name type="scientific">Apostasia shenzhenica</name>
    <dbReference type="NCBI Taxonomy" id="1088818"/>
    <lineage>
        <taxon>Eukaryota</taxon>
        <taxon>Viridiplantae</taxon>
        <taxon>Streptophyta</taxon>
        <taxon>Embryophyta</taxon>
        <taxon>Tracheophyta</taxon>
        <taxon>Spermatophyta</taxon>
        <taxon>Magnoliopsida</taxon>
        <taxon>Liliopsida</taxon>
        <taxon>Asparagales</taxon>
        <taxon>Orchidaceae</taxon>
        <taxon>Apostasioideae</taxon>
        <taxon>Apostasia</taxon>
    </lineage>
</organism>
<comment type="subcellular location">
    <subcellularLocation>
        <location evidence="1">Nucleus</location>
    </subcellularLocation>
</comment>
<gene>
    <name evidence="9" type="primary">DRM2</name>
    <name evidence="9" type="ORF">AXF42_Ash016424</name>
</gene>
<reference evidence="9 10" key="1">
    <citation type="journal article" date="2017" name="Nature">
        <title>The Apostasia genome and the evolution of orchids.</title>
        <authorList>
            <person name="Zhang G.Q."/>
            <person name="Liu K.W."/>
            <person name="Li Z."/>
            <person name="Lohaus R."/>
            <person name="Hsiao Y.Y."/>
            <person name="Niu S.C."/>
            <person name="Wang J.Y."/>
            <person name="Lin Y.C."/>
            <person name="Xu Q."/>
            <person name="Chen L.J."/>
            <person name="Yoshida K."/>
            <person name="Fujiwara S."/>
            <person name="Wang Z.W."/>
            <person name="Zhang Y.Q."/>
            <person name="Mitsuda N."/>
            <person name="Wang M."/>
            <person name="Liu G.H."/>
            <person name="Pecoraro L."/>
            <person name="Huang H.X."/>
            <person name="Xiao X.J."/>
            <person name="Lin M."/>
            <person name="Wu X.Y."/>
            <person name="Wu W.L."/>
            <person name="Chen Y.Y."/>
            <person name="Chang S.B."/>
            <person name="Sakamoto S."/>
            <person name="Ohme-Takagi M."/>
            <person name="Yagi M."/>
            <person name="Zeng S.J."/>
            <person name="Shen C.Y."/>
            <person name="Yeh C.M."/>
            <person name="Luo Y.B."/>
            <person name="Tsai W.C."/>
            <person name="Van de Peer Y."/>
            <person name="Liu Z.J."/>
        </authorList>
    </citation>
    <scope>NUCLEOTIDE SEQUENCE [LARGE SCALE GENOMIC DNA]</scope>
    <source>
        <strain evidence="10">cv. Shenzhen</strain>
        <tissue evidence="9">Stem</tissue>
    </source>
</reference>
<accession>A0A2I0A048</accession>
<dbReference type="InterPro" id="IPR050390">
    <property type="entry name" value="C5-Methyltransferase"/>
</dbReference>
<dbReference type="EMBL" id="KZ452102">
    <property type="protein sequence ID" value="PKA48908.1"/>
    <property type="molecule type" value="Genomic_DNA"/>
</dbReference>